<evidence type="ECO:0000256" key="1">
    <source>
        <dbReference type="ARBA" id="ARBA00022821"/>
    </source>
</evidence>
<dbReference type="AlphaFoldDB" id="Q30CA9"/>
<keyword evidence="1" id="KW-0611">Plant defense</keyword>
<keyword evidence="2 3" id="KW-1015">Disulfide bond</keyword>
<feature type="non-terminal residue" evidence="4">
    <location>
        <position position="1"/>
    </location>
</feature>
<evidence type="ECO:0000256" key="2">
    <source>
        <dbReference type="ARBA" id="ARBA00023157"/>
    </source>
</evidence>
<dbReference type="InterPro" id="IPR005535">
    <property type="entry name" value="Cyclotide"/>
</dbReference>
<accession>Q30CA9</accession>
<proteinExistence type="evidence at transcript level"/>
<dbReference type="InterPro" id="IPR036146">
    <property type="entry name" value="Cyclotide_sf"/>
</dbReference>
<feature type="disulfide bond" evidence="3">
    <location>
        <begin position="1"/>
        <end position="17"/>
    </location>
</feature>
<dbReference type="PIRSF" id="PIRSF037891">
    <property type="entry name" value="Cycloviolacin"/>
    <property type="match status" value="1"/>
</dbReference>
<feature type="disulfide bond" evidence="3">
    <location>
        <begin position="5"/>
        <end position="19"/>
    </location>
</feature>
<name>Q30CA9_HYBFL</name>
<dbReference type="GO" id="GO:0006952">
    <property type="term" value="P:defense response"/>
    <property type="evidence" value="ECO:0007669"/>
    <property type="project" value="UniProtKB-KW"/>
</dbReference>
<organism evidence="4">
    <name type="scientific">Hybanthus floribundus subsp. floribundus</name>
    <dbReference type="NCBI Taxonomy" id="351361"/>
    <lineage>
        <taxon>Eukaryota</taxon>
        <taxon>Viridiplantae</taxon>
        <taxon>Streptophyta</taxon>
        <taxon>Embryophyta</taxon>
        <taxon>Tracheophyta</taxon>
        <taxon>Spermatophyta</taxon>
        <taxon>Magnoliopsida</taxon>
        <taxon>eudicotyledons</taxon>
        <taxon>Gunneridae</taxon>
        <taxon>Pentapetalae</taxon>
        <taxon>rosids</taxon>
        <taxon>fabids</taxon>
        <taxon>Malpighiales</taxon>
        <taxon>Violaceae</taxon>
        <taxon>Hybanthus</taxon>
    </lineage>
</organism>
<sequence>CGETCVIFPCISAAFGCSCKDTVCYKNSLVN</sequence>
<reference evidence="4" key="1">
    <citation type="journal article" date="2005" name="Plant Cell">
        <title>A continent of plant defense peptide diversity: cyclotides in Australian Hybanthus (Violaceae).</title>
        <authorList>
            <person name="Simonsen S.M."/>
            <person name="Sando L."/>
            <person name="Ireland D.C."/>
            <person name="Colgrave M.L."/>
            <person name="Bharathi R."/>
            <person name="Goeransson U."/>
            <person name="Craik D.J."/>
        </authorList>
    </citation>
    <scope>NUCLEOTIDE SEQUENCE</scope>
</reference>
<dbReference type="PROSITE" id="PS51052">
    <property type="entry name" value="CYCLOTIDE"/>
    <property type="match status" value="1"/>
</dbReference>
<evidence type="ECO:0000256" key="3">
    <source>
        <dbReference type="PIRSR" id="PIRSR037891-1"/>
    </source>
</evidence>
<dbReference type="SUPFAM" id="SSF57038">
    <property type="entry name" value="Cyclotides"/>
    <property type="match status" value="1"/>
</dbReference>
<dbReference type="Pfam" id="PF03784">
    <property type="entry name" value="Cyclotide"/>
    <property type="match status" value="1"/>
</dbReference>
<protein>
    <submittedName>
        <fullName evidence="4">Cyclotide O</fullName>
    </submittedName>
</protein>
<evidence type="ECO:0000313" key="4">
    <source>
        <dbReference type="EMBL" id="ABB04002.1"/>
    </source>
</evidence>
<dbReference type="EMBL" id="DQ187934">
    <property type="protein sequence ID" value="ABB04002.1"/>
    <property type="molecule type" value="mRNA"/>
</dbReference>
<feature type="disulfide bond" evidence="3">
    <location>
        <begin position="10"/>
        <end position="24"/>
    </location>
</feature>